<dbReference type="EMBL" id="CZPZ01000002">
    <property type="protein sequence ID" value="CUS32441.1"/>
    <property type="molecule type" value="Genomic_DNA"/>
</dbReference>
<feature type="region of interest" description="Disordered" evidence="1">
    <location>
        <begin position="63"/>
        <end position="92"/>
    </location>
</feature>
<evidence type="ECO:0000256" key="1">
    <source>
        <dbReference type="SAM" id="MobiDB-lite"/>
    </source>
</evidence>
<feature type="compositionally biased region" description="Low complexity" evidence="1">
    <location>
        <begin position="79"/>
        <end position="92"/>
    </location>
</feature>
<dbReference type="Proteomes" id="UP000198736">
    <property type="component" value="Unassembled WGS sequence"/>
</dbReference>
<dbReference type="AlphaFoldDB" id="A0A0S4L6S8"/>
<organism evidence="2 3">
    <name type="scientific">Candidatus Nitrospira nitrificans</name>
    <dbReference type="NCBI Taxonomy" id="1742973"/>
    <lineage>
        <taxon>Bacteria</taxon>
        <taxon>Pseudomonadati</taxon>
        <taxon>Nitrospirota</taxon>
        <taxon>Nitrospiria</taxon>
        <taxon>Nitrospirales</taxon>
        <taxon>Nitrospiraceae</taxon>
        <taxon>Nitrospira</taxon>
    </lineage>
</organism>
<keyword evidence="3" id="KW-1185">Reference proteome</keyword>
<feature type="compositionally biased region" description="Polar residues" evidence="1">
    <location>
        <begin position="66"/>
        <end position="75"/>
    </location>
</feature>
<name>A0A0S4L6S8_9BACT</name>
<protein>
    <submittedName>
        <fullName evidence="2">Uncharacterized protein</fullName>
    </submittedName>
</protein>
<accession>A0A0S4L6S8</accession>
<evidence type="ECO:0000313" key="2">
    <source>
        <dbReference type="EMBL" id="CUS32441.1"/>
    </source>
</evidence>
<reference evidence="3" key="1">
    <citation type="submission" date="2015-10" db="EMBL/GenBank/DDBJ databases">
        <authorList>
            <person name="Luecker S."/>
            <person name="Luecker S."/>
        </authorList>
    </citation>
    <scope>NUCLEOTIDE SEQUENCE [LARGE SCALE GENOMIC DNA]</scope>
</reference>
<dbReference type="STRING" id="1742973.COMA2_100120"/>
<sequence>MNLVVWGLHPLWGSGAGILQPLISMLLRGTLGGILNRDLHQWIFKVFLDGTILCRRGMENRRVDPHSSNVSSTLIGQRPASGISIPSPIVSS</sequence>
<proteinExistence type="predicted"/>
<gene>
    <name evidence="2" type="ORF">COMA2_100120</name>
</gene>
<evidence type="ECO:0000313" key="3">
    <source>
        <dbReference type="Proteomes" id="UP000198736"/>
    </source>
</evidence>